<proteinExistence type="predicted"/>
<evidence type="ECO:0000313" key="6">
    <source>
        <dbReference type="Proteomes" id="UP000306628"/>
    </source>
</evidence>
<keyword evidence="6" id="KW-1185">Reference proteome</keyword>
<sequence length="119" mass="13164">MDAKDLFDSACPGREVLDHLTSRWGVLVLVALKDGPLRFHLLRDTIGGISEKMLSQTLRVLGRDGLLDRFVEPTTPPRVTYSLTPLGQEAVTHLRGLVDWIARSAPDILAAQEKYDGRG</sequence>
<dbReference type="InterPro" id="IPR002577">
    <property type="entry name" value="HTH_HxlR"/>
</dbReference>
<dbReference type="Proteomes" id="UP000306628">
    <property type="component" value="Unassembled WGS sequence"/>
</dbReference>
<comment type="caution">
    <text evidence="5">The sequence shown here is derived from an EMBL/GenBank/DDBJ whole genome shotgun (WGS) entry which is preliminary data.</text>
</comment>
<keyword evidence="3" id="KW-0804">Transcription</keyword>
<dbReference type="InterPro" id="IPR036388">
    <property type="entry name" value="WH-like_DNA-bd_sf"/>
</dbReference>
<dbReference type="PANTHER" id="PTHR33204:SF37">
    <property type="entry name" value="HTH-TYPE TRANSCRIPTIONAL REGULATOR YODB"/>
    <property type="match status" value="1"/>
</dbReference>
<dbReference type="Gene3D" id="1.10.10.10">
    <property type="entry name" value="Winged helix-like DNA-binding domain superfamily/Winged helix DNA-binding domain"/>
    <property type="match status" value="1"/>
</dbReference>
<dbReference type="PROSITE" id="PS51118">
    <property type="entry name" value="HTH_HXLR"/>
    <property type="match status" value="1"/>
</dbReference>
<evidence type="ECO:0000259" key="4">
    <source>
        <dbReference type="PROSITE" id="PS51118"/>
    </source>
</evidence>
<evidence type="ECO:0000256" key="1">
    <source>
        <dbReference type="ARBA" id="ARBA00023015"/>
    </source>
</evidence>
<feature type="domain" description="HTH hxlR-type" evidence="4">
    <location>
        <begin position="11"/>
        <end position="109"/>
    </location>
</feature>
<reference evidence="5 6" key="1">
    <citation type="submission" date="2019-05" db="EMBL/GenBank/DDBJ databases">
        <title>Draft genome sequence of Nonomuraea zeae DSM 100528.</title>
        <authorList>
            <person name="Saricaoglu S."/>
            <person name="Isik K."/>
        </authorList>
    </citation>
    <scope>NUCLEOTIDE SEQUENCE [LARGE SCALE GENOMIC DNA]</scope>
    <source>
        <strain evidence="5 6">DSM 100528</strain>
    </source>
</reference>
<dbReference type="RefSeq" id="WP_138692356.1">
    <property type="nucleotide sequence ID" value="NZ_JBHSAZ010000030.1"/>
</dbReference>
<dbReference type="GO" id="GO:0003677">
    <property type="term" value="F:DNA binding"/>
    <property type="evidence" value="ECO:0007669"/>
    <property type="project" value="UniProtKB-KW"/>
</dbReference>
<dbReference type="AlphaFoldDB" id="A0A5S4GEQ5"/>
<keyword evidence="2" id="KW-0238">DNA-binding</keyword>
<evidence type="ECO:0000313" key="5">
    <source>
        <dbReference type="EMBL" id="TMR31455.1"/>
    </source>
</evidence>
<dbReference type="PANTHER" id="PTHR33204">
    <property type="entry name" value="TRANSCRIPTIONAL REGULATOR, MARR FAMILY"/>
    <property type="match status" value="1"/>
</dbReference>
<protein>
    <submittedName>
        <fullName evidence="5">Helix-turn-helix transcriptional regulator</fullName>
    </submittedName>
</protein>
<dbReference type="OrthoDB" id="3481682at2"/>
<keyword evidence="1" id="KW-0805">Transcription regulation</keyword>
<dbReference type="SUPFAM" id="SSF46785">
    <property type="entry name" value="Winged helix' DNA-binding domain"/>
    <property type="match status" value="1"/>
</dbReference>
<name>A0A5S4GEQ5_9ACTN</name>
<gene>
    <name evidence="5" type="ORF">ETD85_25730</name>
</gene>
<dbReference type="InterPro" id="IPR036390">
    <property type="entry name" value="WH_DNA-bd_sf"/>
</dbReference>
<accession>A0A5S4GEQ5</accession>
<organism evidence="5 6">
    <name type="scientific">Nonomuraea zeae</name>
    <dbReference type="NCBI Taxonomy" id="1642303"/>
    <lineage>
        <taxon>Bacteria</taxon>
        <taxon>Bacillati</taxon>
        <taxon>Actinomycetota</taxon>
        <taxon>Actinomycetes</taxon>
        <taxon>Streptosporangiales</taxon>
        <taxon>Streptosporangiaceae</taxon>
        <taxon>Nonomuraea</taxon>
    </lineage>
</organism>
<evidence type="ECO:0000256" key="2">
    <source>
        <dbReference type="ARBA" id="ARBA00023125"/>
    </source>
</evidence>
<evidence type="ECO:0000256" key="3">
    <source>
        <dbReference type="ARBA" id="ARBA00023163"/>
    </source>
</evidence>
<dbReference type="EMBL" id="VCKX01000083">
    <property type="protein sequence ID" value="TMR31455.1"/>
    <property type="molecule type" value="Genomic_DNA"/>
</dbReference>
<dbReference type="Pfam" id="PF01638">
    <property type="entry name" value="HxlR"/>
    <property type="match status" value="1"/>
</dbReference>